<dbReference type="PANTHER" id="PTHR37984:SF8">
    <property type="entry name" value="CCHC-TYPE DOMAIN-CONTAINING PROTEIN"/>
    <property type="match status" value="1"/>
</dbReference>
<evidence type="ECO:0000256" key="1">
    <source>
        <dbReference type="SAM" id="MobiDB-lite"/>
    </source>
</evidence>
<evidence type="ECO:0000313" key="3">
    <source>
        <dbReference type="Proteomes" id="UP001152795"/>
    </source>
</evidence>
<feature type="compositionally biased region" description="Polar residues" evidence="1">
    <location>
        <begin position="219"/>
        <end position="235"/>
    </location>
</feature>
<dbReference type="OrthoDB" id="444601at2759"/>
<dbReference type="FunFam" id="1.10.340.70:FF:000003">
    <property type="entry name" value="Protein CBG25708"/>
    <property type="match status" value="1"/>
</dbReference>
<reference evidence="2" key="1">
    <citation type="submission" date="2020-04" db="EMBL/GenBank/DDBJ databases">
        <authorList>
            <person name="Alioto T."/>
            <person name="Alioto T."/>
            <person name="Gomez Garrido J."/>
        </authorList>
    </citation>
    <scope>NUCLEOTIDE SEQUENCE</scope>
    <source>
        <strain evidence="2">A484AB</strain>
    </source>
</reference>
<gene>
    <name evidence="2" type="ORF">PACLA_8A067555</name>
</gene>
<dbReference type="Pfam" id="PF17921">
    <property type="entry name" value="Integrase_H2C2"/>
    <property type="match status" value="1"/>
</dbReference>
<dbReference type="FunFam" id="3.30.420.10:FF:000063">
    <property type="entry name" value="Retrovirus-related Pol polyprotein from transposon 297-like Protein"/>
    <property type="match status" value="1"/>
</dbReference>
<protein>
    <submittedName>
        <fullName evidence="2">Sec1 family domain-containing 2</fullName>
    </submittedName>
</protein>
<sequence length="291" mass="33903">GWPSNRSDAPLETCPYWSYGDELSCYDGLIFRGEQLIIPASERAITLEKLHQAHLGIELTLRKARDVIFWPGMNKQITEMVSKCSLCLEHRNSQCKEPMLPHEIPDRPWSKVGADLFELYKENYLLLVGYYSNFFEVMKLTSTKTPTIIKHCKTIFARHSIPDVLISDNGPQFDNAEFKQFAKEWIFTHKTSSPHYPEEQRSCRTHNPDLKESPKEGTQGRNRSQFGNPRASQYTEKQRPWFTSSTTFSRRTKSLLPVSDQLLKPKVVENVTTNLKKERDRQKRYYDQHTA</sequence>
<dbReference type="Pfam" id="PF00665">
    <property type="entry name" value="rve"/>
    <property type="match status" value="1"/>
</dbReference>
<name>A0A6S7JXF7_PARCT</name>
<feature type="non-terminal residue" evidence="2">
    <location>
        <position position="1"/>
    </location>
</feature>
<organism evidence="2 3">
    <name type="scientific">Paramuricea clavata</name>
    <name type="common">Red gorgonian</name>
    <name type="synonym">Violescent sea-whip</name>
    <dbReference type="NCBI Taxonomy" id="317549"/>
    <lineage>
        <taxon>Eukaryota</taxon>
        <taxon>Metazoa</taxon>
        <taxon>Cnidaria</taxon>
        <taxon>Anthozoa</taxon>
        <taxon>Octocorallia</taxon>
        <taxon>Malacalcyonacea</taxon>
        <taxon>Plexauridae</taxon>
        <taxon>Paramuricea</taxon>
    </lineage>
</organism>
<dbReference type="Gene3D" id="3.30.420.10">
    <property type="entry name" value="Ribonuclease H-like superfamily/Ribonuclease H"/>
    <property type="match status" value="1"/>
</dbReference>
<dbReference type="SUPFAM" id="SSF53098">
    <property type="entry name" value="Ribonuclease H-like"/>
    <property type="match status" value="1"/>
</dbReference>
<dbReference type="InterPro" id="IPR001584">
    <property type="entry name" value="Integrase_cat-core"/>
</dbReference>
<dbReference type="Gene3D" id="1.10.340.70">
    <property type="match status" value="1"/>
</dbReference>
<dbReference type="Proteomes" id="UP001152795">
    <property type="component" value="Unassembled WGS sequence"/>
</dbReference>
<dbReference type="InterPro" id="IPR036397">
    <property type="entry name" value="RNaseH_sf"/>
</dbReference>
<comment type="caution">
    <text evidence="2">The sequence shown here is derived from an EMBL/GenBank/DDBJ whole genome shotgun (WGS) entry which is preliminary data.</text>
</comment>
<dbReference type="InterPro" id="IPR041588">
    <property type="entry name" value="Integrase_H2C2"/>
</dbReference>
<keyword evidence="3" id="KW-1185">Reference proteome</keyword>
<dbReference type="GO" id="GO:0015074">
    <property type="term" value="P:DNA integration"/>
    <property type="evidence" value="ECO:0007669"/>
    <property type="project" value="InterPro"/>
</dbReference>
<evidence type="ECO:0000313" key="2">
    <source>
        <dbReference type="EMBL" id="CAB4020691.1"/>
    </source>
</evidence>
<dbReference type="AlphaFoldDB" id="A0A6S7JXF7"/>
<dbReference type="PROSITE" id="PS50994">
    <property type="entry name" value="INTEGRASE"/>
    <property type="match status" value="1"/>
</dbReference>
<accession>A0A6S7JXF7</accession>
<dbReference type="EMBL" id="CACRXK020011079">
    <property type="protein sequence ID" value="CAB4020691.1"/>
    <property type="molecule type" value="Genomic_DNA"/>
</dbReference>
<dbReference type="InterPro" id="IPR050951">
    <property type="entry name" value="Retrovirus_Pol_polyprotein"/>
</dbReference>
<dbReference type="PANTHER" id="PTHR37984">
    <property type="entry name" value="PROTEIN CBG26694"/>
    <property type="match status" value="1"/>
</dbReference>
<dbReference type="InterPro" id="IPR012337">
    <property type="entry name" value="RNaseH-like_sf"/>
</dbReference>
<dbReference type="GO" id="GO:0003676">
    <property type="term" value="F:nucleic acid binding"/>
    <property type="evidence" value="ECO:0007669"/>
    <property type="project" value="InterPro"/>
</dbReference>
<feature type="compositionally biased region" description="Basic and acidic residues" evidence="1">
    <location>
        <begin position="196"/>
        <end position="215"/>
    </location>
</feature>
<proteinExistence type="predicted"/>
<feature type="region of interest" description="Disordered" evidence="1">
    <location>
        <begin position="192"/>
        <end position="246"/>
    </location>
</feature>